<sequence>MSVNAYVTASTKRPLRPFTNLMFSIHLPAVKLPEPLSSLTQCIFVNTNTSPNPKSITFITCPLRLLCIMPPSKTPMAAVKQSSPSKVPILMAGDISPAVMYDQVSLIIGDMHALTLGTKSDNNRPSDTSTSHRTSSILHDLDIDAFRCIADRHTHIIGGILDNRVSDWISTERDCLIALSFDTFMIDFHTNYLAEDWEDTTLHLPDDKLHHQINAGMEIRLSKKTSSKKVNKVADFRKWLNEVRSCDEGLHAEREEYERIARDNHESFHCTNYSNDPPSRHTPYTNLPATGPSAIVPAVSSEP</sequence>
<organism evidence="3 4">
    <name type="scientific">Piloderma croceum (strain F 1598)</name>
    <dbReference type="NCBI Taxonomy" id="765440"/>
    <lineage>
        <taxon>Eukaryota</taxon>
        <taxon>Fungi</taxon>
        <taxon>Dikarya</taxon>
        <taxon>Basidiomycota</taxon>
        <taxon>Agaricomycotina</taxon>
        <taxon>Agaricomycetes</taxon>
        <taxon>Agaricomycetidae</taxon>
        <taxon>Atheliales</taxon>
        <taxon>Atheliaceae</taxon>
        <taxon>Piloderma</taxon>
    </lineage>
</organism>
<evidence type="ECO:0000313" key="4">
    <source>
        <dbReference type="Proteomes" id="UP000054166"/>
    </source>
</evidence>
<evidence type="ECO:0000313" key="3">
    <source>
        <dbReference type="EMBL" id="KIM73372.1"/>
    </source>
</evidence>
<evidence type="ECO:0000313" key="2">
    <source>
        <dbReference type="EMBL" id="KIM71556.1"/>
    </source>
</evidence>
<dbReference type="EMBL" id="KN833084">
    <property type="protein sequence ID" value="KIM73372.1"/>
    <property type="molecule type" value="Genomic_DNA"/>
</dbReference>
<name>A0A0C3B7U0_PILCF</name>
<reference evidence="4" key="2">
    <citation type="submission" date="2015-01" db="EMBL/GenBank/DDBJ databases">
        <title>Evolutionary Origins and Diversification of the Mycorrhizal Mutualists.</title>
        <authorList>
            <consortium name="DOE Joint Genome Institute"/>
            <consortium name="Mycorrhizal Genomics Consortium"/>
            <person name="Kohler A."/>
            <person name="Kuo A."/>
            <person name="Nagy L.G."/>
            <person name="Floudas D."/>
            <person name="Copeland A."/>
            <person name="Barry K.W."/>
            <person name="Cichocki N."/>
            <person name="Veneault-Fourrey C."/>
            <person name="LaButti K."/>
            <person name="Lindquist E.A."/>
            <person name="Lipzen A."/>
            <person name="Lundell T."/>
            <person name="Morin E."/>
            <person name="Murat C."/>
            <person name="Riley R."/>
            <person name="Ohm R."/>
            <person name="Sun H."/>
            <person name="Tunlid A."/>
            <person name="Henrissat B."/>
            <person name="Grigoriev I.V."/>
            <person name="Hibbett D.S."/>
            <person name="Martin F."/>
        </authorList>
    </citation>
    <scope>NUCLEOTIDE SEQUENCE [LARGE SCALE GENOMIC DNA]</scope>
    <source>
        <strain evidence="2 4">F 1598</strain>
    </source>
</reference>
<reference evidence="3" key="3">
    <citation type="submission" date="2015-02" db="EMBL/GenBank/DDBJ databases">
        <title>Evolutionary Origins and Diversification of the Mycorrhizal Mutualists.</title>
        <authorList>
            <consortium name="DOE Joint Genome Institute"/>
            <consortium name="Mycorrhizal Genomics Consortium"/>
            <person name="Kohler A."/>
            <person name="Kuo A."/>
            <person name="Nagy L.G."/>
            <person name="Floudas D."/>
            <person name="Copeland A."/>
            <person name="Barry K.W."/>
            <person name="Cichocki N."/>
            <person name="Veneault-Fourrey C."/>
            <person name="LaButti K."/>
            <person name="Lindquist E.A."/>
            <person name="Lipzen A."/>
            <person name="Lundell T."/>
            <person name="Morin E."/>
            <person name="Murat C."/>
            <person name="Riley R."/>
            <person name="Ohm R."/>
            <person name="Sun H."/>
            <person name="Tunlid A."/>
            <person name="Henrissat B."/>
            <person name="Grigoriev I.V."/>
            <person name="Hibbett D.S."/>
            <person name="Martin F."/>
        </authorList>
    </citation>
    <scope>NUCLEOTIDE SEQUENCE</scope>
    <source>
        <strain evidence="3">F 1598</strain>
    </source>
</reference>
<gene>
    <name evidence="3" type="ORF">PILCRDRAFT_15280</name>
    <name evidence="2" type="ORF">PILCRDRAFT_16966</name>
</gene>
<accession>A0A0C3B7U0</accession>
<reference evidence="3 4" key="1">
    <citation type="submission" date="2014-04" db="EMBL/GenBank/DDBJ databases">
        <authorList>
            <consortium name="DOE Joint Genome Institute"/>
            <person name="Kuo A."/>
            <person name="Tarkka M."/>
            <person name="Buscot F."/>
            <person name="Kohler A."/>
            <person name="Nagy L.G."/>
            <person name="Floudas D."/>
            <person name="Copeland A."/>
            <person name="Barry K.W."/>
            <person name="Cichocki N."/>
            <person name="Veneault-Fourrey C."/>
            <person name="LaButti K."/>
            <person name="Lindquist E.A."/>
            <person name="Lipzen A."/>
            <person name="Lundell T."/>
            <person name="Morin E."/>
            <person name="Murat C."/>
            <person name="Sun H."/>
            <person name="Tunlid A."/>
            <person name="Henrissat B."/>
            <person name="Grigoriev I.V."/>
            <person name="Hibbett D.S."/>
            <person name="Martin F."/>
            <person name="Nordberg H.P."/>
            <person name="Cantor M.N."/>
            <person name="Hua S.X."/>
        </authorList>
    </citation>
    <scope>NUCLEOTIDE SEQUENCE [LARGE SCALE GENOMIC DNA]</scope>
    <source>
        <strain evidence="3 4">F 1598</strain>
    </source>
</reference>
<keyword evidence="4" id="KW-1185">Reference proteome</keyword>
<dbReference type="OrthoDB" id="2369050at2759"/>
<dbReference type="AlphaFoldDB" id="A0A0C3B7U0"/>
<dbReference type="HOGENOM" id="CLU_918650_0_0_1"/>
<dbReference type="Proteomes" id="UP000054166">
    <property type="component" value="Unassembled WGS sequence"/>
</dbReference>
<dbReference type="EMBL" id="KN833277">
    <property type="protein sequence ID" value="KIM71556.1"/>
    <property type="molecule type" value="Genomic_DNA"/>
</dbReference>
<protein>
    <submittedName>
        <fullName evidence="3">Uncharacterized protein</fullName>
    </submittedName>
</protein>
<evidence type="ECO:0000256" key="1">
    <source>
        <dbReference type="SAM" id="MobiDB-lite"/>
    </source>
</evidence>
<feature type="compositionally biased region" description="Polar residues" evidence="1">
    <location>
        <begin position="272"/>
        <end position="288"/>
    </location>
</feature>
<feature type="region of interest" description="Disordered" evidence="1">
    <location>
        <begin position="272"/>
        <end position="293"/>
    </location>
</feature>
<proteinExistence type="predicted"/>